<dbReference type="Proteomes" id="UP001597467">
    <property type="component" value="Unassembled WGS sequence"/>
</dbReference>
<dbReference type="PANTHER" id="PTHR30160">
    <property type="entry name" value="TETRAACYLDISACCHARIDE 4'-KINASE-RELATED"/>
    <property type="match status" value="1"/>
</dbReference>
<dbReference type="SUPFAM" id="SSF53756">
    <property type="entry name" value="UDP-Glycosyltransferase/glycogen phosphorylase"/>
    <property type="match status" value="1"/>
</dbReference>
<evidence type="ECO:0000256" key="1">
    <source>
        <dbReference type="ARBA" id="ARBA00022676"/>
    </source>
</evidence>
<dbReference type="RefSeq" id="WP_379900548.1">
    <property type="nucleotide sequence ID" value="NZ_JBHULM010000004.1"/>
</dbReference>
<dbReference type="Pfam" id="PF01075">
    <property type="entry name" value="Glyco_transf_9"/>
    <property type="match status" value="1"/>
</dbReference>
<comment type="caution">
    <text evidence="3">The sequence shown here is derived from an EMBL/GenBank/DDBJ whole genome shotgun (WGS) entry which is preliminary data.</text>
</comment>
<dbReference type="CDD" id="cd03789">
    <property type="entry name" value="GT9_LPS_heptosyltransferase"/>
    <property type="match status" value="1"/>
</dbReference>
<protein>
    <submittedName>
        <fullName evidence="3">Glycosyltransferase family 9 protein</fullName>
    </submittedName>
</protein>
<dbReference type="Gene3D" id="3.40.50.2000">
    <property type="entry name" value="Glycogen Phosphorylase B"/>
    <property type="match status" value="2"/>
</dbReference>
<evidence type="ECO:0000256" key="2">
    <source>
        <dbReference type="ARBA" id="ARBA00022679"/>
    </source>
</evidence>
<reference evidence="4" key="1">
    <citation type="journal article" date="2019" name="Int. J. Syst. Evol. Microbiol.">
        <title>The Global Catalogue of Microorganisms (GCM) 10K type strain sequencing project: providing services to taxonomists for standard genome sequencing and annotation.</title>
        <authorList>
            <consortium name="The Broad Institute Genomics Platform"/>
            <consortium name="The Broad Institute Genome Sequencing Center for Infectious Disease"/>
            <person name="Wu L."/>
            <person name="Ma J."/>
        </authorList>
    </citation>
    <scope>NUCLEOTIDE SEQUENCE [LARGE SCALE GENOMIC DNA]</scope>
    <source>
        <strain evidence="4">KCTC 42808</strain>
    </source>
</reference>
<dbReference type="PANTHER" id="PTHR30160:SF7">
    <property type="entry name" value="ADP-HEPTOSE--LPS HEPTOSYLTRANSFERASE 2"/>
    <property type="match status" value="1"/>
</dbReference>
<name>A0ABW5K034_9FLAO</name>
<organism evidence="3 4">
    <name type="scientific">Lacinutrix gracilariae</name>
    <dbReference type="NCBI Taxonomy" id="1747198"/>
    <lineage>
        <taxon>Bacteria</taxon>
        <taxon>Pseudomonadati</taxon>
        <taxon>Bacteroidota</taxon>
        <taxon>Flavobacteriia</taxon>
        <taxon>Flavobacteriales</taxon>
        <taxon>Flavobacteriaceae</taxon>
        <taxon>Lacinutrix</taxon>
    </lineage>
</organism>
<sequence>MIGDVLTSSILFEALRTKYPDAQLDYLINSHTYPVVENNPFIDNFVFFTPEIEKSKMAFYRFLKSLKKEKYDVVIDVYGKLSSTLISYFTHAKTKIAYYKKHTSFVFTHPIKRLKKPENHASLAIENRLKLLEPLAISFQNIVPKIYLKPEEITTAKKYLETANIQSNKPLFMISVLGSSAIKTYPAKYMAALLDSLVENNKDAQILFNYIPKQKEEAKEIYDYCLAKTQKHIYFDVFGKSLRAFLAITQQCDALIGNEGGANNMAKALNIPTFTIFSPYLNKANWFSENEPGNNVAIHLSDYIAYNETDKTEAKKDPETYYLKLKPEFIKPELKNFLSTL</sequence>
<dbReference type="InterPro" id="IPR051199">
    <property type="entry name" value="LPS_LOS_Heptosyltrfase"/>
</dbReference>
<keyword evidence="1" id="KW-0328">Glycosyltransferase</keyword>
<evidence type="ECO:0000313" key="3">
    <source>
        <dbReference type="EMBL" id="MFD2541146.1"/>
    </source>
</evidence>
<accession>A0ABW5K034</accession>
<dbReference type="EMBL" id="JBHULM010000004">
    <property type="protein sequence ID" value="MFD2541146.1"/>
    <property type="molecule type" value="Genomic_DNA"/>
</dbReference>
<evidence type="ECO:0000313" key="4">
    <source>
        <dbReference type="Proteomes" id="UP001597467"/>
    </source>
</evidence>
<keyword evidence="4" id="KW-1185">Reference proteome</keyword>
<dbReference type="InterPro" id="IPR002201">
    <property type="entry name" value="Glyco_trans_9"/>
</dbReference>
<gene>
    <name evidence="3" type="ORF">ACFSSB_02345</name>
</gene>
<keyword evidence="2" id="KW-0808">Transferase</keyword>
<proteinExistence type="predicted"/>